<keyword evidence="2" id="KW-1185">Reference proteome</keyword>
<sequence>MSTKTTLQIADPCHEDWNKMDPAEKGRFCQSCAKHVVDFSLLSDKQLLEYFSKHKGNTCGRFRGDQLDRPLDSQEARIKVSLWKWFMTAGLGIWFSNKAVSQTGKVQTKCESKTQPQDMQEVVTVGMVLPAEDEEPAHHATHKNLHITGTVVNKANEPLGGASISLNGKAYKVSANDGTFSINAKVPISKDSVELSFSSIGYETKNVKVLSANKKDMVVEMTPKAVELKEVVVTGYGIQGKVSHIVGEVSSVRSTTLTQVVDSVKRFTANTFDKASFKTYPNPVPKGSFVNVTMKDEGTYSLQLISNSSQIISSQKITSAKGELFQLQISSSLASGIYYIRVVNEQTGKLYTDKVVVL</sequence>
<protein>
    <submittedName>
        <fullName evidence="1">Carboxypeptidase-like regulatory domain-containing protein</fullName>
    </submittedName>
</protein>
<name>A0ABT6RIV6_9BACT</name>
<dbReference type="NCBIfam" id="TIGR04183">
    <property type="entry name" value="Por_Secre_tail"/>
    <property type="match status" value="1"/>
</dbReference>
<gene>
    <name evidence="1" type="ORF">QJ048_22140</name>
</gene>
<evidence type="ECO:0000313" key="2">
    <source>
        <dbReference type="Proteomes" id="UP001226434"/>
    </source>
</evidence>
<organism evidence="1 2">
    <name type="scientific">Pinibacter soli</name>
    <dbReference type="NCBI Taxonomy" id="3044211"/>
    <lineage>
        <taxon>Bacteria</taxon>
        <taxon>Pseudomonadati</taxon>
        <taxon>Bacteroidota</taxon>
        <taxon>Chitinophagia</taxon>
        <taxon>Chitinophagales</taxon>
        <taxon>Chitinophagaceae</taxon>
        <taxon>Pinibacter</taxon>
    </lineage>
</organism>
<reference evidence="1 2" key="1">
    <citation type="submission" date="2023-05" db="EMBL/GenBank/DDBJ databases">
        <title>Genome sequence of Pinibacter sp. MAH-24.</title>
        <authorList>
            <person name="Huq M.A."/>
        </authorList>
    </citation>
    <scope>NUCLEOTIDE SEQUENCE [LARGE SCALE GENOMIC DNA]</scope>
    <source>
        <strain evidence="1 2">MAH-24</strain>
    </source>
</reference>
<dbReference type="EMBL" id="JASBRG010000007">
    <property type="protein sequence ID" value="MDI3322505.1"/>
    <property type="molecule type" value="Genomic_DNA"/>
</dbReference>
<dbReference type="InterPro" id="IPR008969">
    <property type="entry name" value="CarboxyPept-like_regulatory"/>
</dbReference>
<accession>A0ABT6RIV6</accession>
<dbReference type="RefSeq" id="WP_282336626.1">
    <property type="nucleotide sequence ID" value="NZ_JASBRG010000007.1"/>
</dbReference>
<dbReference type="Pfam" id="PF13715">
    <property type="entry name" value="CarbopepD_reg_2"/>
    <property type="match status" value="1"/>
</dbReference>
<evidence type="ECO:0000313" key="1">
    <source>
        <dbReference type="EMBL" id="MDI3322505.1"/>
    </source>
</evidence>
<dbReference type="Gene3D" id="2.60.40.1120">
    <property type="entry name" value="Carboxypeptidase-like, regulatory domain"/>
    <property type="match status" value="1"/>
</dbReference>
<dbReference type="Proteomes" id="UP001226434">
    <property type="component" value="Unassembled WGS sequence"/>
</dbReference>
<dbReference type="SUPFAM" id="SSF49464">
    <property type="entry name" value="Carboxypeptidase regulatory domain-like"/>
    <property type="match status" value="1"/>
</dbReference>
<dbReference type="InterPro" id="IPR026444">
    <property type="entry name" value="Secre_tail"/>
</dbReference>
<comment type="caution">
    <text evidence="1">The sequence shown here is derived from an EMBL/GenBank/DDBJ whole genome shotgun (WGS) entry which is preliminary data.</text>
</comment>
<proteinExistence type="predicted"/>